<keyword evidence="4" id="KW-1185">Reference proteome</keyword>
<evidence type="ECO:0000313" key="4">
    <source>
        <dbReference type="Proteomes" id="UP000186804"/>
    </source>
</evidence>
<dbReference type="GO" id="GO:0005811">
    <property type="term" value="C:lipid droplet"/>
    <property type="evidence" value="ECO:0007669"/>
    <property type="project" value="TreeGrafter"/>
</dbReference>
<gene>
    <name evidence="3" type="ORF">cand_010760</name>
</gene>
<proteinExistence type="inferred from homology"/>
<sequence length="425" mass="47960">MSTIQKQYDLFVWGCTGYTGHLICELLVKAFGSTTSLKYCLGGRDMDKMENLRNKLIKILDADNREGEKIISTIPMFQCTTEDELRKCISNSKVCLNLAGPYLECGEIIVRLCAENYTNYVDITGELYWIRKIQRMYGISIASKNLKFVVCSGFIASISDLGILHLQNFATSTSGFPCQEVKHYFRHEGYSQEFSSGTIHSMINLYKSLTSEEFTEMGNPYYLCSGTLCLSNINEIMLKNKEVIKPIYDEKLESWTSPMVMSSTIDQLVHFSNEEMGYPYGMDFILSVRNICKSYLEALKNSIMMKVSPFLIQFSLLISKLKCGSTYVSGFGPDTTKAHDTVLEAIFLGRTLQGKHFKCIVQLKDCEAYVATAKTALSSVLALIHDEEALPPRYGISTPACLLGTTVIKYYQDLGIQFDTQYIQE</sequence>
<organism evidence="3 4">
    <name type="scientific">Cryptosporidium andersoni</name>
    <dbReference type="NCBI Taxonomy" id="117008"/>
    <lineage>
        <taxon>Eukaryota</taxon>
        <taxon>Sar</taxon>
        <taxon>Alveolata</taxon>
        <taxon>Apicomplexa</taxon>
        <taxon>Conoidasida</taxon>
        <taxon>Coccidia</taxon>
        <taxon>Eucoccidiorida</taxon>
        <taxon>Eimeriorina</taxon>
        <taxon>Cryptosporidiidae</taxon>
        <taxon>Cryptosporidium</taxon>
    </lineage>
</organism>
<dbReference type="VEuPathDB" id="CryptoDB:cand_010760"/>
<dbReference type="OrthoDB" id="10268090at2759"/>
<dbReference type="GO" id="GO:0005886">
    <property type="term" value="C:plasma membrane"/>
    <property type="evidence" value="ECO:0007669"/>
    <property type="project" value="TreeGrafter"/>
</dbReference>
<name>A0A1J4MQ53_9CRYT</name>
<comment type="similarity">
    <text evidence="1">Belongs to the saccharopine dehydrogenase family.</text>
</comment>
<evidence type="ECO:0000259" key="2">
    <source>
        <dbReference type="Pfam" id="PF03435"/>
    </source>
</evidence>
<dbReference type="Gene3D" id="3.40.50.720">
    <property type="entry name" value="NAD(P)-binding Rossmann-like Domain"/>
    <property type="match status" value="1"/>
</dbReference>
<dbReference type="Proteomes" id="UP000186804">
    <property type="component" value="Unassembled WGS sequence"/>
</dbReference>
<dbReference type="EMBL" id="LRBS01000067">
    <property type="protein sequence ID" value="OII76318.1"/>
    <property type="molecule type" value="Genomic_DNA"/>
</dbReference>
<reference evidence="3 4" key="1">
    <citation type="submission" date="2016-10" db="EMBL/GenBank/DDBJ databases">
        <title>Reductive evolution of mitochondrial metabolism and differential evolution of invasion-related proteins in Cryptosporidium.</title>
        <authorList>
            <person name="Liu S."/>
            <person name="Roellig D.M."/>
            <person name="Guo Y."/>
            <person name="Li N."/>
            <person name="Frace M.A."/>
            <person name="Tang K."/>
            <person name="Zhang L."/>
            <person name="Feng Y."/>
            <person name="Xiao L."/>
        </authorList>
    </citation>
    <scope>NUCLEOTIDE SEQUENCE [LARGE SCALE GENOMIC DNA]</scope>
    <source>
        <strain evidence="3">30847</strain>
    </source>
</reference>
<dbReference type="AlphaFoldDB" id="A0A1J4MQ53"/>
<dbReference type="InterPro" id="IPR005097">
    <property type="entry name" value="Sacchrp_dh_NADP-bd"/>
</dbReference>
<dbReference type="InterPro" id="IPR051276">
    <property type="entry name" value="Saccharopine_DH-like_oxidrdct"/>
</dbReference>
<evidence type="ECO:0000313" key="3">
    <source>
        <dbReference type="EMBL" id="OII76318.1"/>
    </source>
</evidence>
<dbReference type="GeneID" id="92365261"/>
<accession>A0A1J4MQ53</accession>
<feature type="domain" description="Saccharopine dehydrogenase NADP binding" evidence="2">
    <location>
        <begin position="12"/>
        <end position="135"/>
    </location>
</feature>
<comment type="caution">
    <text evidence="3">The sequence shown here is derived from an EMBL/GenBank/DDBJ whole genome shotgun (WGS) entry which is preliminary data.</text>
</comment>
<dbReference type="PANTHER" id="PTHR12286">
    <property type="entry name" value="SACCHAROPINE DEHYDROGENASE-LIKE OXIDOREDUCTASE"/>
    <property type="match status" value="1"/>
</dbReference>
<dbReference type="GO" id="GO:0005739">
    <property type="term" value="C:mitochondrion"/>
    <property type="evidence" value="ECO:0007669"/>
    <property type="project" value="TreeGrafter"/>
</dbReference>
<protein>
    <recommendedName>
        <fullName evidence="2">Saccharopine dehydrogenase NADP binding domain-containing protein</fullName>
    </recommendedName>
</protein>
<dbReference type="GO" id="GO:0009247">
    <property type="term" value="P:glycolipid biosynthetic process"/>
    <property type="evidence" value="ECO:0007669"/>
    <property type="project" value="TreeGrafter"/>
</dbReference>
<dbReference type="Pfam" id="PF03435">
    <property type="entry name" value="Sacchrp_dh_NADP"/>
    <property type="match status" value="1"/>
</dbReference>
<evidence type="ECO:0000256" key="1">
    <source>
        <dbReference type="ARBA" id="ARBA00038048"/>
    </source>
</evidence>
<dbReference type="PANTHER" id="PTHR12286:SF5">
    <property type="entry name" value="SACCHAROPINE DEHYDROGENASE-LIKE OXIDOREDUCTASE"/>
    <property type="match status" value="1"/>
</dbReference>
<dbReference type="RefSeq" id="XP_067068164.1">
    <property type="nucleotide sequence ID" value="XM_067211315.1"/>
</dbReference>